<dbReference type="Gene3D" id="3.40.50.720">
    <property type="entry name" value="NAD(P)-binding Rossmann-like Domain"/>
    <property type="match status" value="1"/>
</dbReference>
<dbReference type="PANTHER" id="PTHR10953">
    <property type="entry name" value="UBIQUITIN-ACTIVATING ENZYME E1"/>
    <property type="match status" value="1"/>
</dbReference>
<proteinExistence type="predicted"/>
<evidence type="ECO:0000313" key="3">
    <source>
        <dbReference type="Proteomes" id="UP000320421"/>
    </source>
</evidence>
<dbReference type="GO" id="GO:0004792">
    <property type="term" value="F:thiosulfate-cyanide sulfurtransferase activity"/>
    <property type="evidence" value="ECO:0007669"/>
    <property type="project" value="TreeGrafter"/>
</dbReference>
<evidence type="ECO:0000259" key="1">
    <source>
        <dbReference type="Pfam" id="PF00899"/>
    </source>
</evidence>
<evidence type="ECO:0000313" key="2">
    <source>
        <dbReference type="EMBL" id="QDT23645.1"/>
    </source>
</evidence>
<dbReference type="RefSeq" id="WP_232106681.1">
    <property type="nucleotide sequence ID" value="NZ_CP036266.1"/>
</dbReference>
<dbReference type="InterPro" id="IPR000594">
    <property type="entry name" value="ThiF_NAD_FAD-bd"/>
</dbReference>
<dbReference type="EMBL" id="CP036266">
    <property type="protein sequence ID" value="QDT23645.1"/>
    <property type="molecule type" value="Genomic_DNA"/>
</dbReference>
<dbReference type="AlphaFoldDB" id="A0A517PW96"/>
<dbReference type="SUPFAM" id="SSF69572">
    <property type="entry name" value="Activating enzymes of the ubiquitin-like proteins"/>
    <property type="match status" value="1"/>
</dbReference>
<keyword evidence="2" id="KW-0548">Nucleotidyltransferase</keyword>
<dbReference type="Pfam" id="PF00899">
    <property type="entry name" value="ThiF"/>
    <property type="match status" value="1"/>
</dbReference>
<dbReference type="GO" id="GO:0005737">
    <property type="term" value="C:cytoplasm"/>
    <property type="evidence" value="ECO:0007669"/>
    <property type="project" value="TreeGrafter"/>
</dbReference>
<protein>
    <submittedName>
        <fullName evidence="2">Sulfur carrier protein ThiS adenylyltransferase</fullName>
        <ecNumber evidence="2">2.7.7.73</ecNumber>
    </submittedName>
</protein>
<sequence>MTNTTIDRFQRQSGLVPTERLSQISVTVIGVGAIGRQVALQLAAIGTPRIQLVDFDLVELTNITTQGYRRQDLGSAKVEATAQAIRELDDSVQVETVSDRFRSSISTGEAVFCCVDSISARAAIWRSISRKCAFWTDGRMLGETIRVLTATKESGIDQFSETLFPQSQAQAGSCTSRSTVYAASIAAGLMVHQFCRWLRGISSDRDISLNLLAGETVVS</sequence>
<keyword evidence="2" id="KW-0808">Transferase</keyword>
<feature type="domain" description="THIF-type NAD/FAD binding fold" evidence="1">
    <location>
        <begin position="18"/>
        <end position="201"/>
    </location>
</feature>
<dbReference type="PANTHER" id="PTHR10953:SF102">
    <property type="entry name" value="ADENYLYLTRANSFERASE AND SULFURTRANSFERASE MOCS3"/>
    <property type="match status" value="1"/>
</dbReference>
<dbReference type="InterPro" id="IPR035985">
    <property type="entry name" value="Ubiquitin-activating_enz"/>
</dbReference>
<name>A0A517PW96_9PLAN</name>
<dbReference type="EC" id="2.7.7.73" evidence="2"/>
<accession>A0A517PW96</accession>
<dbReference type="Proteomes" id="UP000320421">
    <property type="component" value="Chromosome"/>
</dbReference>
<dbReference type="GO" id="GO:0008641">
    <property type="term" value="F:ubiquitin-like modifier activating enzyme activity"/>
    <property type="evidence" value="ECO:0007669"/>
    <property type="project" value="InterPro"/>
</dbReference>
<gene>
    <name evidence="2" type="primary">thiF_3</name>
    <name evidence="2" type="ORF">HG66A1_54670</name>
</gene>
<dbReference type="GO" id="GO:0016779">
    <property type="term" value="F:nucleotidyltransferase activity"/>
    <property type="evidence" value="ECO:0007669"/>
    <property type="project" value="UniProtKB-KW"/>
</dbReference>
<dbReference type="InterPro" id="IPR045886">
    <property type="entry name" value="ThiF/MoeB/HesA"/>
</dbReference>
<reference evidence="2 3" key="1">
    <citation type="submission" date="2019-02" db="EMBL/GenBank/DDBJ databases">
        <title>Deep-cultivation of Planctomycetes and their phenomic and genomic characterization uncovers novel biology.</title>
        <authorList>
            <person name="Wiegand S."/>
            <person name="Jogler M."/>
            <person name="Boedeker C."/>
            <person name="Pinto D."/>
            <person name="Vollmers J."/>
            <person name="Rivas-Marin E."/>
            <person name="Kohn T."/>
            <person name="Peeters S.H."/>
            <person name="Heuer A."/>
            <person name="Rast P."/>
            <person name="Oberbeckmann S."/>
            <person name="Bunk B."/>
            <person name="Jeske O."/>
            <person name="Meyerdierks A."/>
            <person name="Storesund J.E."/>
            <person name="Kallscheuer N."/>
            <person name="Luecker S."/>
            <person name="Lage O.M."/>
            <person name="Pohl T."/>
            <person name="Merkel B.J."/>
            <person name="Hornburger P."/>
            <person name="Mueller R.-W."/>
            <person name="Bruemmer F."/>
            <person name="Labrenz M."/>
            <person name="Spormann A.M."/>
            <person name="Op den Camp H."/>
            <person name="Overmann J."/>
            <person name="Amann R."/>
            <person name="Jetten M.S.M."/>
            <person name="Mascher T."/>
            <person name="Medema M.H."/>
            <person name="Devos D.P."/>
            <person name="Kaster A.-K."/>
            <person name="Ovreas L."/>
            <person name="Rohde M."/>
            <person name="Galperin M.Y."/>
            <person name="Jogler C."/>
        </authorList>
    </citation>
    <scope>NUCLEOTIDE SEQUENCE [LARGE SCALE GENOMIC DNA]</scope>
    <source>
        <strain evidence="2 3">HG66A1</strain>
    </source>
</reference>
<organism evidence="2 3">
    <name type="scientific">Gimesia chilikensis</name>
    <dbReference type="NCBI Taxonomy" id="2605989"/>
    <lineage>
        <taxon>Bacteria</taxon>
        <taxon>Pseudomonadati</taxon>
        <taxon>Planctomycetota</taxon>
        <taxon>Planctomycetia</taxon>
        <taxon>Planctomycetales</taxon>
        <taxon>Planctomycetaceae</taxon>
        <taxon>Gimesia</taxon>
    </lineage>
</organism>
<keyword evidence="3" id="KW-1185">Reference proteome</keyword>